<evidence type="ECO:0000313" key="3">
    <source>
        <dbReference type="Proteomes" id="UP000198611"/>
    </source>
</evidence>
<sequence length="138" mass="15954">MAGHFPFSGRGGRASTNAFFEAEGFNADLQEKYYQWWYNQAKEMVENDSELKVTKGHEFKEYPFGQHAHHNFHLNDKAWAVALADLGDFLKGVVFPRQSEEAMHKLEEEHNKVVEGLRKEAEENPREAAPDIGFFRHT</sequence>
<dbReference type="STRING" id="1123397.SAMN05660831_01054"/>
<feature type="region of interest" description="Disordered" evidence="1">
    <location>
        <begin position="118"/>
        <end position="138"/>
    </location>
</feature>
<gene>
    <name evidence="2" type="ORF">SAMN05660831_01054</name>
</gene>
<evidence type="ECO:0000313" key="2">
    <source>
        <dbReference type="EMBL" id="SFD18519.1"/>
    </source>
</evidence>
<evidence type="ECO:0000256" key="1">
    <source>
        <dbReference type="SAM" id="MobiDB-lite"/>
    </source>
</evidence>
<dbReference type="EMBL" id="FOMJ01000002">
    <property type="protein sequence ID" value="SFD18519.1"/>
    <property type="molecule type" value="Genomic_DNA"/>
</dbReference>
<dbReference type="AlphaFoldDB" id="A0A1I1Q8Y0"/>
<dbReference type="Proteomes" id="UP000198611">
    <property type="component" value="Unassembled WGS sequence"/>
</dbReference>
<reference evidence="2 3" key="1">
    <citation type="submission" date="2016-10" db="EMBL/GenBank/DDBJ databases">
        <authorList>
            <person name="de Groot N.N."/>
        </authorList>
    </citation>
    <scope>NUCLEOTIDE SEQUENCE [LARGE SCALE GENOMIC DNA]</scope>
    <source>
        <strain evidence="2 3">HL3</strain>
    </source>
</reference>
<proteinExistence type="predicted"/>
<protein>
    <submittedName>
        <fullName evidence="2">Uncharacterized protein</fullName>
    </submittedName>
</protein>
<organism evidence="2 3">
    <name type="scientific">Thiohalospira halophila DSM 15071</name>
    <dbReference type="NCBI Taxonomy" id="1123397"/>
    <lineage>
        <taxon>Bacteria</taxon>
        <taxon>Pseudomonadati</taxon>
        <taxon>Pseudomonadota</taxon>
        <taxon>Gammaproteobacteria</taxon>
        <taxon>Thiohalospirales</taxon>
        <taxon>Thiohalospiraceae</taxon>
        <taxon>Thiohalospira</taxon>
    </lineage>
</organism>
<accession>A0A1I1Q8Y0</accession>
<name>A0A1I1Q8Y0_9GAMM</name>
<feature type="compositionally biased region" description="Basic and acidic residues" evidence="1">
    <location>
        <begin position="118"/>
        <end position="129"/>
    </location>
</feature>
<keyword evidence="3" id="KW-1185">Reference proteome</keyword>
<dbReference type="OrthoDB" id="5785440at2"/>
<dbReference type="RefSeq" id="WP_093427703.1">
    <property type="nucleotide sequence ID" value="NZ_FOMJ01000002.1"/>
</dbReference>